<proteinExistence type="predicted"/>
<feature type="region of interest" description="Disordered" evidence="4">
    <location>
        <begin position="172"/>
        <end position="200"/>
    </location>
</feature>
<dbReference type="EMBL" id="SDOX01000001">
    <property type="protein sequence ID" value="TFJ88522.1"/>
    <property type="molecule type" value="Genomic_DNA"/>
</dbReference>
<dbReference type="Pfam" id="PF12796">
    <property type="entry name" value="Ank_2"/>
    <property type="match status" value="1"/>
</dbReference>
<protein>
    <submittedName>
        <fullName evidence="5">Uncharacterized protein</fullName>
    </submittedName>
</protein>
<reference evidence="5 6" key="1">
    <citation type="submission" date="2019-01" db="EMBL/GenBank/DDBJ databases">
        <title>Nuclear Genome Assembly of the Microalgal Biofuel strain Nannochloropsis salina CCMP1776.</title>
        <authorList>
            <person name="Hovde B."/>
        </authorList>
    </citation>
    <scope>NUCLEOTIDE SEQUENCE [LARGE SCALE GENOMIC DNA]</scope>
    <source>
        <strain evidence="5 6">CCMP1776</strain>
    </source>
</reference>
<dbReference type="OrthoDB" id="47198at2759"/>
<dbReference type="SMART" id="SM00248">
    <property type="entry name" value="ANK"/>
    <property type="match status" value="3"/>
</dbReference>
<dbReference type="SUPFAM" id="SSF48403">
    <property type="entry name" value="Ankyrin repeat"/>
    <property type="match status" value="1"/>
</dbReference>
<evidence type="ECO:0000313" key="6">
    <source>
        <dbReference type="Proteomes" id="UP000355283"/>
    </source>
</evidence>
<dbReference type="PANTHER" id="PTHR24171:SF9">
    <property type="entry name" value="ANKYRIN REPEAT DOMAIN-CONTAINING PROTEIN 39"/>
    <property type="match status" value="1"/>
</dbReference>
<evidence type="ECO:0000313" key="5">
    <source>
        <dbReference type="EMBL" id="TFJ88522.1"/>
    </source>
</evidence>
<gene>
    <name evidence="5" type="ORF">NSK_000096</name>
</gene>
<keyword evidence="1" id="KW-0677">Repeat</keyword>
<dbReference type="AlphaFoldDB" id="A0A4D9DA76"/>
<dbReference type="PROSITE" id="PS50297">
    <property type="entry name" value="ANK_REP_REGION"/>
    <property type="match status" value="1"/>
</dbReference>
<organism evidence="5 6">
    <name type="scientific">Nannochloropsis salina CCMP1776</name>
    <dbReference type="NCBI Taxonomy" id="1027361"/>
    <lineage>
        <taxon>Eukaryota</taxon>
        <taxon>Sar</taxon>
        <taxon>Stramenopiles</taxon>
        <taxon>Ochrophyta</taxon>
        <taxon>Eustigmatophyceae</taxon>
        <taxon>Eustigmatales</taxon>
        <taxon>Monodopsidaceae</taxon>
        <taxon>Microchloropsis</taxon>
        <taxon>Microchloropsis salina</taxon>
    </lineage>
</organism>
<dbReference type="PROSITE" id="PS50088">
    <property type="entry name" value="ANK_REPEAT"/>
    <property type="match status" value="1"/>
</dbReference>
<evidence type="ECO:0000256" key="4">
    <source>
        <dbReference type="SAM" id="MobiDB-lite"/>
    </source>
</evidence>
<dbReference type="InterPro" id="IPR036770">
    <property type="entry name" value="Ankyrin_rpt-contain_sf"/>
</dbReference>
<dbReference type="PANTHER" id="PTHR24171">
    <property type="entry name" value="ANKYRIN REPEAT DOMAIN-CONTAINING PROTEIN 39-RELATED"/>
    <property type="match status" value="1"/>
</dbReference>
<keyword evidence="6" id="KW-1185">Reference proteome</keyword>
<dbReference type="Gene3D" id="1.25.40.20">
    <property type="entry name" value="Ankyrin repeat-containing domain"/>
    <property type="match status" value="1"/>
</dbReference>
<evidence type="ECO:0000256" key="3">
    <source>
        <dbReference type="PROSITE-ProRule" id="PRU00023"/>
    </source>
</evidence>
<name>A0A4D9DA76_9STRA</name>
<feature type="repeat" description="ANK" evidence="3">
    <location>
        <begin position="39"/>
        <end position="71"/>
    </location>
</feature>
<accession>A0A4D9DA76</accession>
<evidence type="ECO:0000256" key="1">
    <source>
        <dbReference type="ARBA" id="ARBA00022737"/>
    </source>
</evidence>
<dbReference type="InterPro" id="IPR002110">
    <property type="entry name" value="Ankyrin_rpt"/>
</dbReference>
<dbReference type="Proteomes" id="UP000355283">
    <property type="component" value="Unassembled WGS sequence"/>
</dbReference>
<dbReference type="PRINTS" id="PR01415">
    <property type="entry name" value="ANKYRIN"/>
</dbReference>
<keyword evidence="2 3" id="KW-0040">ANK repeat</keyword>
<sequence length="200" mass="21066">MVAATLDRNIWICASDGDLSGVKEFLDDGGLDVNSADEFGYTCLHAASSYGHVELIQFLVGRGGDVDMRDPDGDTPLHVCEDVAAAEALVTHGADPQARNNQGKRPHDVALEEGHVAVAGYLRPLCGLPPLSTEQTQRAMAAVDQASNDVENGGEVCAENCTATLADLEAFIASSGQEEEGKEADDKESGDAMEETNMAE</sequence>
<evidence type="ECO:0000256" key="2">
    <source>
        <dbReference type="ARBA" id="ARBA00023043"/>
    </source>
</evidence>
<comment type="caution">
    <text evidence="5">The sequence shown here is derived from an EMBL/GenBank/DDBJ whole genome shotgun (WGS) entry which is preliminary data.</text>
</comment>